<gene>
    <name evidence="1" type="ORF">ACFQ1U_04180</name>
</gene>
<name>A0ABW3JPG9_9FLAO</name>
<dbReference type="RefSeq" id="WP_386105631.1">
    <property type="nucleotide sequence ID" value="NZ_JBHTJR010000022.1"/>
</dbReference>
<accession>A0ABW3JPG9</accession>
<dbReference type="Proteomes" id="UP001597062">
    <property type="component" value="Unassembled WGS sequence"/>
</dbReference>
<evidence type="ECO:0000313" key="1">
    <source>
        <dbReference type="EMBL" id="MFD0992393.1"/>
    </source>
</evidence>
<evidence type="ECO:0008006" key="3">
    <source>
        <dbReference type="Google" id="ProtNLM"/>
    </source>
</evidence>
<comment type="caution">
    <text evidence="1">The sequence shown here is derived from an EMBL/GenBank/DDBJ whole genome shotgun (WGS) entry which is preliminary data.</text>
</comment>
<keyword evidence="2" id="KW-1185">Reference proteome</keyword>
<evidence type="ECO:0000313" key="2">
    <source>
        <dbReference type="Proteomes" id="UP001597062"/>
    </source>
</evidence>
<organism evidence="1 2">
    <name type="scientific">Tenacibaculum geojense</name>
    <dbReference type="NCBI Taxonomy" id="915352"/>
    <lineage>
        <taxon>Bacteria</taxon>
        <taxon>Pseudomonadati</taxon>
        <taxon>Bacteroidota</taxon>
        <taxon>Flavobacteriia</taxon>
        <taxon>Flavobacteriales</taxon>
        <taxon>Flavobacteriaceae</taxon>
        <taxon>Tenacibaculum</taxon>
    </lineage>
</organism>
<reference evidence="2" key="1">
    <citation type="journal article" date="2019" name="Int. J. Syst. Evol. Microbiol.">
        <title>The Global Catalogue of Microorganisms (GCM) 10K type strain sequencing project: providing services to taxonomists for standard genome sequencing and annotation.</title>
        <authorList>
            <consortium name="The Broad Institute Genomics Platform"/>
            <consortium name="The Broad Institute Genome Sequencing Center for Infectious Disease"/>
            <person name="Wu L."/>
            <person name="Ma J."/>
        </authorList>
    </citation>
    <scope>NUCLEOTIDE SEQUENCE [LARGE SCALE GENOMIC DNA]</scope>
    <source>
        <strain evidence="2">CCUG 60527</strain>
    </source>
</reference>
<proteinExistence type="predicted"/>
<dbReference type="EMBL" id="JBHTJR010000022">
    <property type="protein sequence ID" value="MFD0992393.1"/>
    <property type="molecule type" value="Genomic_DNA"/>
</dbReference>
<sequence>MKYKILFFLFFVTLSIISQKIKFDKSDIYGCWTDSFEEYSDESSFKIFRQCSYDKIPPTRFRYRYEIKKNGEFHWLEMSKNDGHFIRKGHWTFDSKSKTLSVFNKKKNKIKELIIINMAEGMMKIERN</sequence>
<protein>
    <recommendedName>
        <fullName evidence="3">Lipocalin-like domain-containing protein</fullName>
    </recommendedName>
</protein>